<dbReference type="FunFam" id="1.10.510.10:FF:000358">
    <property type="entry name" value="Putative leucine-rich repeat receptor-like serine/threonine-protein kinase"/>
    <property type="match status" value="1"/>
</dbReference>
<dbReference type="InterPro" id="IPR032675">
    <property type="entry name" value="LRR_dom_sf"/>
</dbReference>
<evidence type="ECO:0000256" key="18">
    <source>
        <dbReference type="ARBA" id="ARBA00023180"/>
    </source>
</evidence>
<comment type="similarity">
    <text evidence="2">Belongs to the protein kinase superfamily. Ser/Thr protein kinase family.</text>
</comment>
<dbReference type="EC" id="2.7.11.1" evidence="3"/>
<organism evidence="24 25">
    <name type="scientific">Actinidia rufa</name>
    <dbReference type="NCBI Taxonomy" id="165716"/>
    <lineage>
        <taxon>Eukaryota</taxon>
        <taxon>Viridiplantae</taxon>
        <taxon>Streptophyta</taxon>
        <taxon>Embryophyta</taxon>
        <taxon>Tracheophyta</taxon>
        <taxon>Spermatophyta</taxon>
        <taxon>Magnoliopsida</taxon>
        <taxon>eudicotyledons</taxon>
        <taxon>Gunneridae</taxon>
        <taxon>Pentapetalae</taxon>
        <taxon>asterids</taxon>
        <taxon>Ericales</taxon>
        <taxon>Actinidiaceae</taxon>
        <taxon>Actinidia</taxon>
    </lineage>
</organism>
<dbReference type="AlphaFoldDB" id="A0A7J0GYI4"/>
<comment type="subcellular location">
    <subcellularLocation>
        <location evidence="1">Cell membrane</location>
        <topology evidence="1">Single-pass membrane protein</topology>
    </subcellularLocation>
</comment>
<dbReference type="SMART" id="SM00220">
    <property type="entry name" value="S_TKc"/>
    <property type="match status" value="1"/>
</dbReference>
<comment type="catalytic activity">
    <reaction evidence="20">
        <text>L-seryl-[protein] + ATP = O-phospho-L-seryl-[protein] + ADP + H(+)</text>
        <dbReference type="Rhea" id="RHEA:17989"/>
        <dbReference type="Rhea" id="RHEA-COMP:9863"/>
        <dbReference type="Rhea" id="RHEA-COMP:11604"/>
        <dbReference type="ChEBI" id="CHEBI:15378"/>
        <dbReference type="ChEBI" id="CHEBI:29999"/>
        <dbReference type="ChEBI" id="CHEBI:30616"/>
        <dbReference type="ChEBI" id="CHEBI:83421"/>
        <dbReference type="ChEBI" id="CHEBI:456216"/>
        <dbReference type="EC" id="2.7.11.1"/>
    </reaction>
</comment>
<evidence type="ECO:0000256" key="20">
    <source>
        <dbReference type="ARBA" id="ARBA00048679"/>
    </source>
</evidence>
<keyword evidence="9" id="KW-0812">Transmembrane</keyword>
<dbReference type="PROSITE" id="PS50011">
    <property type="entry name" value="PROTEIN_KINASE_DOM"/>
    <property type="match status" value="1"/>
</dbReference>
<feature type="chain" id="PRO_5029859847" description="non-specific serine/threonine protein kinase" evidence="22">
    <location>
        <begin position="24"/>
        <end position="1099"/>
    </location>
</feature>
<dbReference type="GO" id="GO:0051707">
    <property type="term" value="P:response to other organism"/>
    <property type="evidence" value="ECO:0007669"/>
    <property type="project" value="UniProtKB-ARBA"/>
</dbReference>
<dbReference type="GO" id="GO:0006952">
    <property type="term" value="P:defense response"/>
    <property type="evidence" value="ECO:0007669"/>
    <property type="project" value="UniProtKB-ARBA"/>
</dbReference>
<evidence type="ECO:0000256" key="8">
    <source>
        <dbReference type="ARBA" id="ARBA00022679"/>
    </source>
</evidence>
<keyword evidence="13" id="KW-0418">Kinase</keyword>
<evidence type="ECO:0000256" key="22">
    <source>
        <dbReference type="SAM" id="SignalP"/>
    </source>
</evidence>
<comment type="caution">
    <text evidence="24">The sequence shown here is derived from an EMBL/GenBank/DDBJ whole genome shotgun (WGS) entry which is preliminary data.</text>
</comment>
<sequence>MSMINAIFLLILFLVSIFASCLAQGTNLTDYAALLAFKSQLTLEPNNTLFGNWSSNTHFCNWVGVSCLKHRVAALQLPNLALAGTVSPDISNLTRLVVLDLSSNNFVGPIPSELGWLNHLRLINVTRNFLQGSIPANLSRCQELEELYLSDNPITGSIPEEIGLLSNLKALRLNNNNLTGNIPASLGNVSKLQYLYVHENSLEGQIPGEIGNLFSLTLLSFRGNNFTGSIPPSIFNISELKIVDLSINRLSGTLPENLGVWKVERLFLDSNRLTGLIPTSLCNSSKLGYLFFTENDLQGSIPSEFGRLQELQWFEFEYNRLSGNIPFNIFNISLLRILKARHNYLSGELPDDLGVWLPELEEIFLSHNQFRGNIPDSICNASKLVFLEVSNNSLSGKVPLMLGNLVKLEHLILQYNLLENEPGVRNLEFLNSLVNCQNLEYLSFSENPLNGHLPDSVGNLSTNLKVIDAGSCDIRGVIPLGFGNLSSVLFLGLANNGLEGTLPSSLVGLQNLERLYLTGNSLEGTISAEICSLKSLGILHLGENKLTGSIPVYLQNLTELRELSLAANNFHSTIPSTFWGLVKLELLNLSMNLLNGYIPLEVGNLKAVYIMDLSSNSFAGDIPTSLGYLQSLDSLYMSNNSFTGLIPETFSKMIVLQYLDLSSNSLSGTIPKSLQLLRDLKKKDVKGPSIGGDLSPRIGHQIITYQELLQATEHFSESNLVGSGSSSFVYKGILSDGSLVAIKVFNMQSDGVLKFFDAECEVMCNARHRNLVKIISTCSNVDFNAMVLEYMPNGSLDKWLYSHNNFLSLAQRLDIVTDVALALEYLHHECTMPIVHCDLKPSNVLLDEDMTARVADFGIAKLLAQDQAMAQTKTLGTIGYIAPEYGLDGHVSPSGDVYSFGILMLETFTRRRPTEDMFRGDLSLNQWVTNSFPHEVTKVLDSNLLRDIGIIGEDSSSEIDENSSDIEKLLVSIFHVALQCLKESPEERINIRDVVVQLKKIKKRLETVFQNNKLSGLLRRSSLHAPSNIASNRAKDIVTSRLSLFSKLGTITALEAQSSATAGGDPKECQETKDDLHVMMIGYQPSLKSMAGSVVYSLT</sequence>
<dbReference type="InterPro" id="IPR008271">
    <property type="entry name" value="Ser/Thr_kinase_AS"/>
</dbReference>
<dbReference type="SUPFAM" id="SSF56112">
    <property type="entry name" value="Protein kinase-like (PK-like)"/>
    <property type="match status" value="1"/>
</dbReference>
<evidence type="ECO:0000256" key="5">
    <source>
        <dbReference type="ARBA" id="ARBA00022527"/>
    </source>
</evidence>
<keyword evidence="18" id="KW-0325">Glycoprotein</keyword>
<proteinExistence type="inferred from homology"/>
<dbReference type="InterPro" id="IPR011009">
    <property type="entry name" value="Kinase-like_dom_sf"/>
</dbReference>
<evidence type="ECO:0000256" key="3">
    <source>
        <dbReference type="ARBA" id="ARBA00012513"/>
    </source>
</evidence>
<dbReference type="GO" id="GO:0004674">
    <property type="term" value="F:protein serine/threonine kinase activity"/>
    <property type="evidence" value="ECO:0007669"/>
    <property type="project" value="UniProtKB-KW"/>
</dbReference>
<dbReference type="SUPFAM" id="SSF52058">
    <property type="entry name" value="L domain-like"/>
    <property type="match status" value="2"/>
</dbReference>
<evidence type="ECO:0000256" key="19">
    <source>
        <dbReference type="ARBA" id="ARBA00047899"/>
    </source>
</evidence>
<feature type="domain" description="Protein kinase" evidence="23">
    <location>
        <begin position="715"/>
        <end position="1009"/>
    </location>
</feature>
<dbReference type="GO" id="GO:0099402">
    <property type="term" value="P:plant organ development"/>
    <property type="evidence" value="ECO:0007669"/>
    <property type="project" value="UniProtKB-ARBA"/>
</dbReference>
<evidence type="ECO:0000256" key="12">
    <source>
        <dbReference type="ARBA" id="ARBA00022741"/>
    </source>
</evidence>
<evidence type="ECO:0000256" key="17">
    <source>
        <dbReference type="ARBA" id="ARBA00023170"/>
    </source>
</evidence>
<dbReference type="PANTHER" id="PTHR27008:SF575">
    <property type="entry name" value="LRR RECEPTOR-LIKE SERINE_THREONINE-PROTEIN KINASE EFR"/>
    <property type="match status" value="1"/>
</dbReference>
<evidence type="ECO:0000256" key="13">
    <source>
        <dbReference type="ARBA" id="ARBA00022777"/>
    </source>
</evidence>
<dbReference type="FunFam" id="3.80.10.10:FF:000383">
    <property type="entry name" value="Leucine-rich repeat receptor protein kinase EMS1"/>
    <property type="match status" value="2"/>
</dbReference>
<dbReference type="GO" id="GO:0005886">
    <property type="term" value="C:plasma membrane"/>
    <property type="evidence" value="ECO:0007669"/>
    <property type="project" value="UniProtKB-SubCell"/>
</dbReference>
<dbReference type="InterPro" id="IPR051809">
    <property type="entry name" value="Plant_receptor-like_S/T_kinase"/>
</dbReference>
<evidence type="ECO:0000256" key="11">
    <source>
        <dbReference type="ARBA" id="ARBA00022737"/>
    </source>
</evidence>
<dbReference type="Gene3D" id="3.30.200.20">
    <property type="entry name" value="Phosphorylase Kinase, domain 1"/>
    <property type="match status" value="1"/>
</dbReference>
<dbReference type="Pfam" id="PF13855">
    <property type="entry name" value="LRR_8"/>
    <property type="match status" value="2"/>
</dbReference>
<evidence type="ECO:0000256" key="15">
    <source>
        <dbReference type="ARBA" id="ARBA00022989"/>
    </source>
</evidence>
<dbReference type="OrthoDB" id="676979at2759"/>
<evidence type="ECO:0000256" key="7">
    <source>
        <dbReference type="ARBA" id="ARBA00022614"/>
    </source>
</evidence>
<keyword evidence="10 22" id="KW-0732">Signal</keyword>
<dbReference type="Gene3D" id="1.10.510.10">
    <property type="entry name" value="Transferase(Phosphotransferase) domain 1"/>
    <property type="match status" value="1"/>
</dbReference>
<dbReference type="InterPro" id="IPR013210">
    <property type="entry name" value="LRR_N_plant-typ"/>
</dbReference>
<dbReference type="FunFam" id="3.30.200.20:FF:000661">
    <property type="entry name" value="Serine-threonine protein kinase plant-type"/>
    <property type="match status" value="1"/>
</dbReference>
<evidence type="ECO:0000256" key="1">
    <source>
        <dbReference type="ARBA" id="ARBA00004162"/>
    </source>
</evidence>
<keyword evidence="4" id="KW-1003">Cell membrane</keyword>
<keyword evidence="14 21" id="KW-0067">ATP-binding</keyword>
<evidence type="ECO:0000256" key="6">
    <source>
        <dbReference type="ARBA" id="ARBA00022553"/>
    </source>
</evidence>
<dbReference type="Pfam" id="PF00069">
    <property type="entry name" value="Pkinase"/>
    <property type="match status" value="1"/>
</dbReference>
<dbReference type="InterPro" id="IPR003591">
    <property type="entry name" value="Leu-rich_rpt_typical-subtyp"/>
</dbReference>
<feature type="signal peptide" evidence="22">
    <location>
        <begin position="1"/>
        <end position="23"/>
    </location>
</feature>
<comment type="catalytic activity">
    <reaction evidence="19">
        <text>L-threonyl-[protein] + ATP = O-phospho-L-threonyl-[protein] + ADP + H(+)</text>
        <dbReference type="Rhea" id="RHEA:46608"/>
        <dbReference type="Rhea" id="RHEA-COMP:11060"/>
        <dbReference type="Rhea" id="RHEA-COMP:11605"/>
        <dbReference type="ChEBI" id="CHEBI:15378"/>
        <dbReference type="ChEBI" id="CHEBI:30013"/>
        <dbReference type="ChEBI" id="CHEBI:30616"/>
        <dbReference type="ChEBI" id="CHEBI:61977"/>
        <dbReference type="ChEBI" id="CHEBI:456216"/>
        <dbReference type="EC" id="2.7.11.1"/>
    </reaction>
</comment>
<dbReference type="EMBL" id="BJWL01000025">
    <property type="protein sequence ID" value="GFZ15900.1"/>
    <property type="molecule type" value="Genomic_DNA"/>
</dbReference>
<gene>
    <name evidence="24" type="ORF">Acr_25g0003090</name>
</gene>
<dbReference type="PROSITE" id="PS00108">
    <property type="entry name" value="PROTEIN_KINASE_ST"/>
    <property type="match status" value="1"/>
</dbReference>
<dbReference type="FunFam" id="3.80.10.10:FF:000095">
    <property type="entry name" value="LRR receptor-like serine/threonine-protein kinase GSO1"/>
    <property type="match status" value="1"/>
</dbReference>
<evidence type="ECO:0000256" key="4">
    <source>
        <dbReference type="ARBA" id="ARBA00022475"/>
    </source>
</evidence>
<evidence type="ECO:0000256" key="16">
    <source>
        <dbReference type="ARBA" id="ARBA00023136"/>
    </source>
</evidence>
<dbReference type="Proteomes" id="UP000585474">
    <property type="component" value="Unassembled WGS sequence"/>
</dbReference>
<evidence type="ECO:0000256" key="21">
    <source>
        <dbReference type="PROSITE-ProRule" id="PRU10141"/>
    </source>
</evidence>
<dbReference type="Pfam" id="PF00560">
    <property type="entry name" value="LRR_1"/>
    <property type="match status" value="10"/>
</dbReference>
<evidence type="ECO:0000259" key="23">
    <source>
        <dbReference type="PROSITE" id="PS50011"/>
    </source>
</evidence>
<accession>A0A7J0GYI4</accession>
<dbReference type="GO" id="GO:0009653">
    <property type="term" value="P:anatomical structure morphogenesis"/>
    <property type="evidence" value="ECO:0007669"/>
    <property type="project" value="UniProtKB-ARBA"/>
</dbReference>
<keyword evidence="11" id="KW-0677">Repeat</keyword>
<name>A0A7J0GYI4_9ERIC</name>
<dbReference type="PROSITE" id="PS00107">
    <property type="entry name" value="PROTEIN_KINASE_ATP"/>
    <property type="match status" value="1"/>
</dbReference>
<keyword evidence="17 24" id="KW-0675">Receptor</keyword>
<keyword evidence="15" id="KW-1133">Transmembrane helix</keyword>
<evidence type="ECO:0000256" key="2">
    <source>
        <dbReference type="ARBA" id="ARBA00008684"/>
    </source>
</evidence>
<keyword evidence="25" id="KW-1185">Reference proteome</keyword>
<keyword evidence="8" id="KW-0808">Transferase</keyword>
<evidence type="ECO:0000256" key="14">
    <source>
        <dbReference type="ARBA" id="ARBA00022840"/>
    </source>
</evidence>
<dbReference type="Gene3D" id="3.80.10.10">
    <property type="entry name" value="Ribonuclease Inhibitor"/>
    <property type="match status" value="5"/>
</dbReference>
<keyword evidence="5" id="KW-0723">Serine/threonine-protein kinase</keyword>
<dbReference type="GO" id="GO:0005524">
    <property type="term" value="F:ATP binding"/>
    <property type="evidence" value="ECO:0007669"/>
    <property type="project" value="UniProtKB-UniRule"/>
</dbReference>
<protein>
    <recommendedName>
        <fullName evidence="3">non-specific serine/threonine protein kinase</fullName>
        <ecNumber evidence="3">2.7.11.1</ecNumber>
    </recommendedName>
</protein>
<dbReference type="PANTHER" id="PTHR27008">
    <property type="entry name" value="OS04G0122200 PROTEIN"/>
    <property type="match status" value="1"/>
</dbReference>
<keyword evidence="6" id="KW-0597">Phosphoprotein</keyword>
<feature type="binding site" evidence="21">
    <location>
        <position position="743"/>
    </location>
    <ligand>
        <name>ATP</name>
        <dbReference type="ChEBI" id="CHEBI:30616"/>
    </ligand>
</feature>
<dbReference type="Pfam" id="PF08263">
    <property type="entry name" value="LRRNT_2"/>
    <property type="match status" value="1"/>
</dbReference>
<evidence type="ECO:0000256" key="10">
    <source>
        <dbReference type="ARBA" id="ARBA00022729"/>
    </source>
</evidence>
<dbReference type="InterPro" id="IPR001611">
    <property type="entry name" value="Leu-rich_rpt"/>
</dbReference>
<dbReference type="InterPro" id="IPR000719">
    <property type="entry name" value="Prot_kinase_dom"/>
</dbReference>
<reference evidence="24 25" key="1">
    <citation type="submission" date="2019-07" db="EMBL/GenBank/DDBJ databases">
        <title>De Novo Assembly of kiwifruit Actinidia rufa.</title>
        <authorList>
            <person name="Sugita-Konishi S."/>
            <person name="Sato K."/>
            <person name="Mori E."/>
            <person name="Abe Y."/>
            <person name="Kisaki G."/>
            <person name="Hamano K."/>
            <person name="Suezawa K."/>
            <person name="Otani M."/>
            <person name="Fukuda T."/>
            <person name="Manabe T."/>
            <person name="Gomi K."/>
            <person name="Tabuchi M."/>
            <person name="Akimitsu K."/>
            <person name="Kataoka I."/>
        </authorList>
    </citation>
    <scope>NUCLEOTIDE SEQUENCE [LARGE SCALE GENOMIC DNA]</scope>
    <source>
        <strain evidence="25">cv. Fuchu</strain>
    </source>
</reference>
<dbReference type="FunFam" id="3.80.10.10:FF:000400">
    <property type="entry name" value="Nuclear pore complex protein NUP107"/>
    <property type="match status" value="1"/>
</dbReference>
<keyword evidence="7" id="KW-0433">Leucine-rich repeat</keyword>
<keyword evidence="16" id="KW-0472">Membrane</keyword>
<dbReference type="SMART" id="SM00369">
    <property type="entry name" value="LRR_TYP"/>
    <property type="match status" value="10"/>
</dbReference>
<keyword evidence="12 21" id="KW-0547">Nucleotide-binding</keyword>
<evidence type="ECO:0000256" key="9">
    <source>
        <dbReference type="ARBA" id="ARBA00022692"/>
    </source>
</evidence>
<evidence type="ECO:0000313" key="24">
    <source>
        <dbReference type="EMBL" id="GFZ15900.1"/>
    </source>
</evidence>
<dbReference type="InterPro" id="IPR017441">
    <property type="entry name" value="Protein_kinase_ATP_BS"/>
</dbReference>
<evidence type="ECO:0000313" key="25">
    <source>
        <dbReference type="Proteomes" id="UP000585474"/>
    </source>
</evidence>
<dbReference type="PROSITE" id="PS51450">
    <property type="entry name" value="LRR"/>
    <property type="match status" value="1"/>
</dbReference>